<accession>A0AAW8R3M9</accession>
<feature type="domain" description="PAS" evidence="5">
    <location>
        <begin position="323"/>
        <end position="392"/>
    </location>
</feature>
<gene>
    <name evidence="6" type="ORF">RM544_09465</name>
</gene>
<feature type="compositionally biased region" description="Basic and acidic residues" evidence="3">
    <location>
        <begin position="861"/>
        <end position="885"/>
    </location>
</feature>
<dbReference type="InterPro" id="IPR035965">
    <property type="entry name" value="PAS-like_dom_sf"/>
</dbReference>
<dbReference type="PANTHER" id="PTHR32083:SF48">
    <property type="entry name" value="TRANS-GOLGI NETWORK-LOCALIZED SYP41-INTERACTING PROTEIN 1"/>
    <property type="match status" value="1"/>
</dbReference>
<dbReference type="Proteomes" id="UP001249020">
    <property type="component" value="Unassembled WGS sequence"/>
</dbReference>
<keyword evidence="4" id="KW-0472">Membrane</keyword>
<dbReference type="SMART" id="SM00091">
    <property type="entry name" value="PAS"/>
    <property type="match status" value="3"/>
</dbReference>
<evidence type="ECO:0000256" key="1">
    <source>
        <dbReference type="ARBA" id="ARBA00023054"/>
    </source>
</evidence>
<evidence type="ECO:0000313" key="7">
    <source>
        <dbReference type="Proteomes" id="UP001249020"/>
    </source>
</evidence>
<evidence type="ECO:0000313" key="6">
    <source>
        <dbReference type="EMBL" id="MDT0582771.1"/>
    </source>
</evidence>
<dbReference type="PANTHER" id="PTHR32083">
    <property type="entry name" value="CILIA AND FLAGELLA-ASSOCIATED PROTEIN 58-RELATED"/>
    <property type="match status" value="1"/>
</dbReference>
<feature type="compositionally biased region" description="Low complexity" evidence="3">
    <location>
        <begin position="717"/>
        <end position="728"/>
    </location>
</feature>
<dbReference type="InterPro" id="IPR000014">
    <property type="entry name" value="PAS"/>
</dbReference>
<name>A0AAW8R3M9_9ALTE</name>
<protein>
    <submittedName>
        <fullName evidence="6">PAS domain-containing protein</fullName>
    </submittedName>
</protein>
<evidence type="ECO:0000256" key="3">
    <source>
        <dbReference type="SAM" id="MobiDB-lite"/>
    </source>
</evidence>
<feature type="domain" description="PAS" evidence="5">
    <location>
        <begin position="209"/>
        <end position="275"/>
    </location>
</feature>
<evidence type="ECO:0000259" key="5">
    <source>
        <dbReference type="SMART" id="SM00091"/>
    </source>
</evidence>
<keyword evidence="7" id="KW-1185">Reference proteome</keyword>
<comment type="caution">
    <text evidence="6">The sequence shown here is derived from an EMBL/GenBank/DDBJ whole genome shotgun (WGS) entry which is preliminary data.</text>
</comment>
<dbReference type="GO" id="GO:0005856">
    <property type="term" value="C:cytoskeleton"/>
    <property type="evidence" value="ECO:0007669"/>
    <property type="project" value="TreeGrafter"/>
</dbReference>
<feature type="compositionally biased region" description="Basic and acidic residues" evidence="3">
    <location>
        <begin position="686"/>
        <end position="701"/>
    </location>
</feature>
<keyword evidence="4" id="KW-1133">Transmembrane helix</keyword>
<dbReference type="Gene3D" id="3.30.450.20">
    <property type="entry name" value="PAS domain"/>
    <property type="match status" value="2"/>
</dbReference>
<dbReference type="AlphaFoldDB" id="A0AAW8R3M9"/>
<feature type="compositionally biased region" description="Polar residues" evidence="3">
    <location>
        <begin position="703"/>
        <end position="716"/>
    </location>
</feature>
<evidence type="ECO:0000256" key="4">
    <source>
        <dbReference type="SAM" id="Phobius"/>
    </source>
</evidence>
<feature type="region of interest" description="Disordered" evidence="3">
    <location>
        <begin position="844"/>
        <end position="912"/>
    </location>
</feature>
<feature type="coiled-coil region" evidence="2">
    <location>
        <begin position="445"/>
        <end position="479"/>
    </location>
</feature>
<proteinExistence type="predicted"/>
<evidence type="ECO:0000256" key="2">
    <source>
        <dbReference type="SAM" id="Coils"/>
    </source>
</evidence>
<feature type="transmembrane region" description="Helical" evidence="4">
    <location>
        <begin position="45"/>
        <end position="69"/>
    </location>
</feature>
<organism evidence="6 7">
    <name type="scientific">Brumicola blandensis</name>
    <dbReference type="NCBI Taxonomy" id="3075611"/>
    <lineage>
        <taxon>Bacteria</taxon>
        <taxon>Pseudomonadati</taxon>
        <taxon>Pseudomonadota</taxon>
        <taxon>Gammaproteobacteria</taxon>
        <taxon>Alteromonadales</taxon>
        <taxon>Alteromonadaceae</taxon>
        <taxon>Brumicola</taxon>
    </lineage>
</organism>
<keyword evidence="4" id="KW-0812">Transmembrane</keyword>
<dbReference type="SUPFAM" id="SSF55785">
    <property type="entry name" value="PYP-like sensor domain (PAS domain)"/>
    <property type="match status" value="1"/>
</dbReference>
<feature type="compositionally biased region" description="Low complexity" evidence="3">
    <location>
        <begin position="889"/>
        <end position="906"/>
    </location>
</feature>
<sequence>MDLRFFTSQKLLSLCILALVLVPDSSAYAFSGFVQEQSASTVSALIYALLFVITVLLITPVIQFYFAALKRVSMEKERKALHQAMREKNTGAVYVDTHGKIVFANTMVKNLFKENNDVIGKNIDEYLEFTYSSKLFSKEDGAPITINTKVIKGNSPITLSVGEMLLSGKEEVRLITMCAPSSSSDSLQGYEHLISELEEYKTALAGAEGDINKILQLSPVGIGKLNKDHQIIGANKSLIKRLKYSEEELKKGNFYKLFSNSKQAELASTQLKEQKLLRDFHVKLVGKNGKEYPGEITIDPIDDGKGEYLFWIINRSDEQFQYEKFEALLQNSQSPAAIVTSEGMTKANRPACQFFNVASDDMLRGVFPYAEKYNDSDTKAEELASMFQTARTNGGTASATWSFEINDRKRPCQIKLIPIFKDNQFDSVLFLWTDMTELQIKSDSLIESEAKLKEALSTLDDKQSELGKLQEQISSFSVERDNIASQLSIAHSENKMLRENVEQLVLEKENSSSGKEALQAEIDTLALQLKDAELREASLNKEHNTFTQRIASLEKQHGEASEALSATKTECAEQRDELERRDQELRNLKSAHNEQEALFEKATSELTSLKSDVQSKTEKLDEFEDLIFNLKREKEKTQDEVSQLTVKVSEQRDIIEKAKQSHLEVHQDSSNALSELRAQLDTLTKSSEEKQQALLSEREQLQDELSSTQRALQKANQSLEEGQQLSQQRASEGDVQSSIIEKLKAQIVELENEASSQRKELSAVNEKLAEEIANEHNKAETLEASVQESNEEIEALKQQIQAQLDTIANFEKQSSHDNAERQSSQADLQSKLIEANDTMHSLQSEIDRKEGQHQQLSQELEAQKKRASEYEESVAKAEQTQKELQTKLSQAQKQLEQASASSSSGSTGNAKADNVIQLNRPDVEATELPSKPSTWFDLTTYWSTQSAGTSLTDALLRLFDNIDELIKYGDEATGDGSAQQLISLAQKLVTLSKSINAEPLIDLAQSIEFDCSQGLDDNALLRWYPTRLGLQRSLRVVYDHIQRI</sequence>
<feature type="region of interest" description="Disordered" evidence="3">
    <location>
        <begin position="684"/>
        <end position="735"/>
    </location>
</feature>
<reference evidence="6 7" key="1">
    <citation type="submission" date="2023-09" db="EMBL/GenBank/DDBJ databases">
        <authorList>
            <person name="Rey-Velasco X."/>
        </authorList>
    </citation>
    <scope>NUCLEOTIDE SEQUENCE [LARGE SCALE GENOMIC DNA]</scope>
    <source>
        <strain evidence="6 7">W409</strain>
    </source>
</reference>
<dbReference type="Pfam" id="PF13426">
    <property type="entry name" value="PAS_9"/>
    <property type="match status" value="3"/>
</dbReference>
<keyword evidence="1 2" id="KW-0175">Coiled coil</keyword>
<dbReference type="EMBL" id="JAVRIE010000003">
    <property type="protein sequence ID" value="MDT0582771.1"/>
    <property type="molecule type" value="Genomic_DNA"/>
</dbReference>
<dbReference type="CDD" id="cd00130">
    <property type="entry name" value="PAS"/>
    <property type="match status" value="1"/>
</dbReference>
<dbReference type="RefSeq" id="WP_311361548.1">
    <property type="nucleotide sequence ID" value="NZ_JAVRIE010000003.1"/>
</dbReference>
<feature type="coiled-coil region" evidence="2">
    <location>
        <begin position="515"/>
        <end position="647"/>
    </location>
</feature>
<feature type="domain" description="PAS" evidence="5">
    <location>
        <begin position="79"/>
        <end position="144"/>
    </location>
</feature>
<dbReference type="Gene3D" id="1.10.287.1490">
    <property type="match status" value="1"/>
</dbReference>